<keyword evidence="1" id="KW-0812">Transmembrane</keyword>
<organism evidence="2 3">
    <name type="scientific">Liquidambar formosana</name>
    <name type="common">Formosan gum</name>
    <dbReference type="NCBI Taxonomy" id="63359"/>
    <lineage>
        <taxon>Eukaryota</taxon>
        <taxon>Viridiplantae</taxon>
        <taxon>Streptophyta</taxon>
        <taxon>Embryophyta</taxon>
        <taxon>Tracheophyta</taxon>
        <taxon>Spermatophyta</taxon>
        <taxon>Magnoliopsida</taxon>
        <taxon>eudicotyledons</taxon>
        <taxon>Gunneridae</taxon>
        <taxon>Pentapetalae</taxon>
        <taxon>Saxifragales</taxon>
        <taxon>Altingiaceae</taxon>
        <taxon>Liquidambar</taxon>
    </lineage>
</organism>
<dbReference type="EMBL" id="JBBPBK010000014">
    <property type="protein sequence ID" value="KAK9271175.1"/>
    <property type="molecule type" value="Genomic_DNA"/>
</dbReference>
<gene>
    <name evidence="2" type="ORF">L1049_026764</name>
</gene>
<sequence>MTALFSAAYLPDFGPVPIIRAISLFFFRSMWAVRLVSILAVLAHIGEAIYAWHLAIRVDPANSKGWFWQTFALGFFSLRFLLKRARKLGFVLHRGLNNCSMQYAVCYSRIPTFQHSLLSGSATI</sequence>
<dbReference type="Proteomes" id="UP001415857">
    <property type="component" value="Unassembled WGS sequence"/>
</dbReference>
<feature type="transmembrane region" description="Helical" evidence="1">
    <location>
        <begin position="31"/>
        <end position="53"/>
    </location>
</feature>
<proteinExistence type="predicted"/>
<reference evidence="2 3" key="1">
    <citation type="journal article" date="2024" name="Plant J.">
        <title>Genome sequences and population genomics reveal climatic adaptation and genomic divergence between two closely related sweetgum species.</title>
        <authorList>
            <person name="Xu W.Q."/>
            <person name="Ren C.Q."/>
            <person name="Zhang X.Y."/>
            <person name="Comes H.P."/>
            <person name="Liu X.H."/>
            <person name="Li Y.G."/>
            <person name="Kettle C.J."/>
            <person name="Jalonen R."/>
            <person name="Gaisberger H."/>
            <person name="Ma Y.Z."/>
            <person name="Qiu Y.X."/>
        </authorList>
    </citation>
    <scope>NUCLEOTIDE SEQUENCE [LARGE SCALE GENOMIC DNA]</scope>
    <source>
        <strain evidence="2">Hangzhou</strain>
    </source>
</reference>
<evidence type="ECO:0000256" key="1">
    <source>
        <dbReference type="SAM" id="Phobius"/>
    </source>
</evidence>
<accession>A0AAP0NG51</accession>
<dbReference type="InterPro" id="IPR028110">
    <property type="entry name" value="TMEM254"/>
</dbReference>
<feature type="transmembrane region" description="Helical" evidence="1">
    <location>
        <begin position="65"/>
        <end position="82"/>
    </location>
</feature>
<comment type="caution">
    <text evidence="2">The sequence shown here is derived from an EMBL/GenBank/DDBJ whole genome shotgun (WGS) entry which is preliminary data.</text>
</comment>
<protein>
    <submittedName>
        <fullName evidence="2">Uncharacterized protein</fullName>
    </submittedName>
</protein>
<name>A0AAP0NG51_LIQFO</name>
<evidence type="ECO:0000313" key="2">
    <source>
        <dbReference type="EMBL" id="KAK9271175.1"/>
    </source>
</evidence>
<keyword evidence="3" id="KW-1185">Reference proteome</keyword>
<keyword evidence="1" id="KW-1133">Transmembrane helix</keyword>
<dbReference type="AlphaFoldDB" id="A0AAP0NG51"/>
<keyword evidence="1" id="KW-0472">Membrane</keyword>
<evidence type="ECO:0000313" key="3">
    <source>
        <dbReference type="Proteomes" id="UP001415857"/>
    </source>
</evidence>
<dbReference type="Pfam" id="PF14934">
    <property type="entry name" value="TMEM254"/>
    <property type="match status" value="1"/>
</dbReference>